<dbReference type="AlphaFoldDB" id="A0A256FCZ1"/>
<dbReference type="InterPro" id="IPR000326">
    <property type="entry name" value="PAP2/HPO"/>
</dbReference>
<proteinExistence type="predicted"/>
<evidence type="ECO:0000256" key="1">
    <source>
        <dbReference type="SAM" id="Phobius"/>
    </source>
</evidence>
<organism evidence="3 4">
    <name type="scientific">Brucella rhizosphaerae</name>
    <dbReference type="NCBI Taxonomy" id="571254"/>
    <lineage>
        <taxon>Bacteria</taxon>
        <taxon>Pseudomonadati</taxon>
        <taxon>Pseudomonadota</taxon>
        <taxon>Alphaproteobacteria</taxon>
        <taxon>Hyphomicrobiales</taxon>
        <taxon>Brucellaceae</taxon>
        <taxon>Brucella/Ochrobactrum group</taxon>
        <taxon>Brucella</taxon>
    </lineage>
</organism>
<feature type="transmembrane region" description="Helical" evidence="1">
    <location>
        <begin position="102"/>
        <end position="123"/>
    </location>
</feature>
<dbReference type="PANTHER" id="PTHR14969">
    <property type="entry name" value="SPHINGOSINE-1-PHOSPHATE PHOSPHOHYDROLASE"/>
    <property type="match status" value="1"/>
</dbReference>
<dbReference type="SUPFAM" id="SSF48317">
    <property type="entry name" value="Acid phosphatase/Vanadium-dependent haloperoxidase"/>
    <property type="match status" value="1"/>
</dbReference>
<accession>A0A256FCZ1</accession>
<dbReference type="SMART" id="SM00014">
    <property type="entry name" value="acidPPc"/>
    <property type="match status" value="1"/>
</dbReference>
<comment type="caution">
    <text evidence="3">The sequence shown here is derived from an EMBL/GenBank/DDBJ whole genome shotgun (WGS) entry which is preliminary data.</text>
</comment>
<name>A0A256FCZ1_9HYPH</name>
<dbReference type="InterPro" id="IPR036938">
    <property type="entry name" value="PAP2/HPO_sf"/>
</dbReference>
<keyword evidence="1" id="KW-0812">Transmembrane</keyword>
<evidence type="ECO:0000313" key="3">
    <source>
        <dbReference type="EMBL" id="OYR12653.1"/>
    </source>
</evidence>
<evidence type="ECO:0000259" key="2">
    <source>
        <dbReference type="SMART" id="SM00014"/>
    </source>
</evidence>
<reference evidence="3 4" key="1">
    <citation type="submission" date="2017-07" db="EMBL/GenBank/DDBJ databases">
        <title>Phylogenetic study on the rhizospheric bacterium Ochrobactrum sp. A44.</title>
        <authorList>
            <person name="Krzyzanowska D.M."/>
            <person name="Ossowicki A."/>
            <person name="Rajewska M."/>
            <person name="Maciag T."/>
            <person name="Kaczynski Z."/>
            <person name="Czerwicka M."/>
            <person name="Jafra S."/>
        </authorList>
    </citation>
    <scope>NUCLEOTIDE SEQUENCE [LARGE SCALE GENOMIC DNA]</scope>
    <source>
        <strain evidence="3 4">PR17</strain>
    </source>
</reference>
<dbReference type="EMBL" id="NNRK01000029">
    <property type="protein sequence ID" value="OYR12653.1"/>
    <property type="molecule type" value="Genomic_DNA"/>
</dbReference>
<sequence length="152" mass="16754">MLFVILTFILGSGVLVQGLKLIIGRARPRHLIEFGGTAHFTPAWQLAGVCRHSCSFPSGESSVAAVMLSLLVLVPPRFRVPSAIVLVPLLALISLNRVFMGAHFLSDVVIAWTLVLGLMLWLWPRLMLNADTIDNWVRLKGKGLRKKFSIAN</sequence>
<keyword evidence="1" id="KW-1133">Transmembrane helix</keyword>
<feature type="transmembrane region" description="Helical" evidence="1">
    <location>
        <begin position="78"/>
        <end position="95"/>
    </location>
</feature>
<protein>
    <submittedName>
        <fullName evidence="3">PAP2 superfamily protein</fullName>
    </submittedName>
</protein>
<dbReference type="PANTHER" id="PTHR14969:SF13">
    <property type="entry name" value="AT30094P"/>
    <property type="match status" value="1"/>
</dbReference>
<keyword evidence="1" id="KW-0472">Membrane</keyword>
<feature type="domain" description="Phosphatidic acid phosphatase type 2/haloperoxidase" evidence="2">
    <location>
        <begin position="1"/>
        <end position="123"/>
    </location>
</feature>
<keyword evidence="4" id="KW-1185">Reference proteome</keyword>
<gene>
    <name evidence="3" type="ORF">CEV32_0826</name>
</gene>
<dbReference type="Proteomes" id="UP000216345">
    <property type="component" value="Unassembled WGS sequence"/>
</dbReference>
<dbReference type="Pfam" id="PF01569">
    <property type="entry name" value="PAP2"/>
    <property type="match status" value="1"/>
</dbReference>
<evidence type="ECO:0000313" key="4">
    <source>
        <dbReference type="Proteomes" id="UP000216345"/>
    </source>
</evidence>
<dbReference type="Gene3D" id="1.20.144.10">
    <property type="entry name" value="Phosphatidic acid phosphatase type 2/haloperoxidase"/>
    <property type="match status" value="1"/>
</dbReference>